<dbReference type="Proteomes" id="UP000243459">
    <property type="component" value="Chromosome 6"/>
</dbReference>
<accession>A0A5P1ENU2</accession>
<protein>
    <submittedName>
        <fullName evidence="1">Uncharacterized protein</fullName>
    </submittedName>
</protein>
<dbReference type="EMBL" id="CM007386">
    <property type="protein sequence ID" value="ONK66817.1"/>
    <property type="molecule type" value="Genomic_DNA"/>
</dbReference>
<evidence type="ECO:0000313" key="1">
    <source>
        <dbReference type="EMBL" id="ONK66817.1"/>
    </source>
</evidence>
<evidence type="ECO:0000313" key="2">
    <source>
        <dbReference type="Proteomes" id="UP000243459"/>
    </source>
</evidence>
<organism evidence="1 2">
    <name type="scientific">Asparagus officinalis</name>
    <name type="common">Garden asparagus</name>
    <dbReference type="NCBI Taxonomy" id="4686"/>
    <lineage>
        <taxon>Eukaryota</taxon>
        <taxon>Viridiplantae</taxon>
        <taxon>Streptophyta</taxon>
        <taxon>Embryophyta</taxon>
        <taxon>Tracheophyta</taxon>
        <taxon>Spermatophyta</taxon>
        <taxon>Magnoliopsida</taxon>
        <taxon>Liliopsida</taxon>
        <taxon>Asparagales</taxon>
        <taxon>Asparagaceae</taxon>
        <taxon>Asparagoideae</taxon>
        <taxon>Asparagus</taxon>
    </lineage>
</organism>
<reference evidence="2" key="1">
    <citation type="journal article" date="2017" name="Nat. Commun.">
        <title>The asparagus genome sheds light on the origin and evolution of a young Y chromosome.</title>
        <authorList>
            <person name="Harkess A."/>
            <person name="Zhou J."/>
            <person name="Xu C."/>
            <person name="Bowers J.E."/>
            <person name="Van der Hulst R."/>
            <person name="Ayyampalayam S."/>
            <person name="Mercati F."/>
            <person name="Riccardi P."/>
            <person name="McKain M.R."/>
            <person name="Kakrana A."/>
            <person name="Tang H."/>
            <person name="Ray J."/>
            <person name="Groenendijk J."/>
            <person name="Arikit S."/>
            <person name="Mathioni S.M."/>
            <person name="Nakano M."/>
            <person name="Shan H."/>
            <person name="Telgmann-Rauber A."/>
            <person name="Kanno A."/>
            <person name="Yue Z."/>
            <person name="Chen H."/>
            <person name="Li W."/>
            <person name="Chen Y."/>
            <person name="Xu X."/>
            <person name="Zhang Y."/>
            <person name="Luo S."/>
            <person name="Chen H."/>
            <person name="Gao J."/>
            <person name="Mao Z."/>
            <person name="Pires J.C."/>
            <person name="Luo M."/>
            <person name="Kudrna D."/>
            <person name="Wing R.A."/>
            <person name="Meyers B.C."/>
            <person name="Yi K."/>
            <person name="Kong H."/>
            <person name="Lavrijsen P."/>
            <person name="Sunseri F."/>
            <person name="Falavigna A."/>
            <person name="Ye Y."/>
            <person name="Leebens-Mack J.H."/>
            <person name="Chen G."/>
        </authorList>
    </citation>
    <scope>NUCLEOTIDE SEQUENCE [LARGE SCALE GENOMIC DNA]</scope>
    <source>
        <strain evidence="2">cv. DH0086</strain>
    </source>
</reference>
<proteinExistence type="predicted"/>
<sequence>MMIKYLECSSNCSRRIFAAEFYIFGFADGFGALKEQLEVEHQLFSADQALFDRVAYHSEDLLKVFGPHNFGFLLRGVLCNFCVETAVLFQDSEGGKERGVFKGGVKHHSCRSLV</sequence>
<gene>
    <name evidence="1" type="ORF">A4U43_C06F12290</name>
</gene>
<name>A0A5P1ENU2_ASPOF</name>
<dbReference type="Gramene" id="ONK66817">
    <property type="protein sequence ID" value="ONK66817"/>
    <property type="gene ID" value="A4U43_C06F12290"/>
</dbReference>
<keyword evidence="2" id="KW-1185">Reference proteome</keyword>
<dbReference type="AlphaFoldDB" id="A0A5P1ENU2"/>